<reference evidence="3 4" key="1">
    <citation type="journal article" date="2021" name="Elife">
        <title>Chloroplast acquisition without the gene transfer in kleptoplastic sea slugs, Plakobranchus ocellatus.</title>
        <authorList>
            <person name="Maeda T."/>
            <person name="Takahashi S."/>
            <person name="Yoshida T."/>
            <person name="Shimamura S."/>
            <person name="Takaki Y."/>
            <person name="Nagai Y."/>
            <person name="Toyoda A."/>
            <person name="Suzuki Y."/>
            <person name="Arimoto A."/>
            <person name="Ishii H."/>
            <person name="Satoh N."/>
            <person name="Nishiyama T."/>
            <person name="Hasebe M."/>
            <person name="Maruyama T."/>
            <person name="Minagawa J."/>
            <person name="Obokata J."/>
            <person name="Shigenobu S."/>
        </authorList>
    </citation>
    <scope>NUCLEOTIDE SEQUENCE [LARGE SCALE GENOMIC DNA]</scope>
</reference>
<feature type="region of interest" description="Disordered" evidence="1">
    <location>
        <begin position="93"/>
        <end position="114"/>
    </location>
</feature>
<keyword evidence="2" id="KW-1133">Transmembrane helix</keyword>
<accession>A0AAV3ZNQ3</accession>
<feature type="region of interest" description="Disordered" evidence="1">
    <location>
        <begin position="408"/>
        <end position="624"/>
    </location>
</feature>
<feature type="region of interest" description="Disordered" evidence="1">
    <location>
        <begin position="707"/>
        <end position="729"/>
    </location>
</feature>
<keyword evidence="2" id="KW-0812">Transmembrane</keyword>
<feature type="compositionally biased region" description="Basic and acidic residues" evidence="1">
    <location>
        <begin position="143"/>
        <end position="154"/>
    </location>
</feature>
<proteinExistence type="predicted"/>
<feature type="compositionally biased region" description="Low complexity" evidence="1">
    <location>
        <begin position="479"/>
        <end position="507"/>
    </location>
</feature>
<dbReference type="PANTHER" id="PTHR46007">
    <property type="entry name" value="MEDIATOR OF RNA POLYMERASE II TRANSCRIPTION SUBUNIT 12"/>
    <property type="match status" value="1"/>
</dbReference>
<evidence type="ECO:0000256" key="2">
    <source>
        <dbReference type="SAM" id="Phobius"/>
    </source>
</evidence>
<feature type="compositionally biased region" description="Gly residues" evidence="1">
    <location>
        <begin position="718"/>
        <end position="727"/>
    </location>
</feature>
<feature type="compositionally biased region" description="Basic residues" evidence="1">
    <location>
        <begin position="560"/>
        <end position="573"/>
    </location>
</feature>
<organism evidence="3 4">
    <name type="scientific">Plakobranchus ocellatus</name>
    <dbReference type="NCBI Taxonomy" id="259542"/>
    <lineage>
        <taxon>Eukaryota</taxon>
        <taxon>Metazoa</taxon>
        <taxon>Spiralia</taxon>
        <taxon>Lophotrochozoa</taxon>
        <taxon>Mollusca</taxon>
        <taxon>Gastropoda</taxon>
        <taxon>Heterobranchia</taxon>
        <taxon>Euthyneura</taxon>
        <taxon>Panpulmonata</taxon>
        <taxon>Sacoglossa</taxon>
        <taxon>Placobranchoidea</taxon>
        <taxon>Plakobranchidae</taxon>
        <taxon>Plakobranchus</taxon>
    </lineage>
</organism>
<feature type="compositionally biased region" description="Polar residues" evidence="1">
    <location>
        <begin position="577"/>
        <end position="612"/>
    </location>
</feature>
<dbReference type="EMBL" id="BLXT01002711">
    <property type="protein sequence ID" value="GFN96943.1"/>
    <property type="molecule type" value="Genomic_DNA"/>
</dbReference>
<sequence length="745" mass="80541">MNYLFYVGIILPTLITICLFLIFIYCWFLQKARKEVLTRRYDPHGKMRKLGMSMEPPPPPDFCRLEATAATPLAAHLSPGHYGEDNMAYCVSRSPSTDQQQQQQQQQHSTNQPARRSLYHTYHDSGISTGGLAALTNSTTEGSQRDVHDPDSRSHGRVSGAGAAVGGLSYRTCPDSGISGLSGGFYVAGDSAGLGAACQQSSCHTHDSVHQIYHEDQCRHQSQQQSLYHHQQQQQQQTPRHHLHHTLVPASVHPSHGVCYGDNTNHPQSPQHYGPPPQYHQLQQQHYPHHEISGPQMLQGDNTAQHFQQLQMTAQIHSQPSTVPKDLPTPCSSRRCGNDNQIFELVSPTVTRSKDFRGQNDTTETSFGPQGALDIMVTASSDPRIANISLPNQHSLVLSCLMQQEQQQSKQQEKLQHLDCPTSHHQHHAQLHQQQHNPLSHTTTTLPSLKANVSSGSKMPHSTRLRDSDVTEDPGGSAGSTSSSNSSTDQSSVNINNNTTINSNTTSDRPDSQASHSPSTTDSEDSGFRGSHCPNPAPPVAAPAAPSSRLNKQANPLLKPLRRPRNKASRKNARGQAGSSPNDAKTNGHTPNIASPQRNVATVANTDSSAPGSPTPLITLDPQNLSPTVISDMASMANGLEMMELVGRGGPTSMRTPDSSPHHSPSTYPYDGGPPNTTDNVNGSVALGDISTHLSWSYLQSLSSGHTEEAGVVPTSGRVGGGTGGGTRQLRHDLHQMDILGYSVV</sequence>
<feature type="compositionally biased region" description="Low complexity" evidence="1">
    <location>
        <begin position="221"/>
        <end position="238"/>
    </location>
</feature>
<feature type="compositionally biased region" description="Polar residues" evidence="1">
    <location>
        <begin position="512"/>
        <end position="521"/>
    </location>
</feature>
<evidence type="ECO:0000256" key="1">
    <source>
        <dbReference type="SAM" id="MobiDB-lite"/>
    </source>
</evidence>
<feature type="region of interest" description="Disordered" evidence="1">
    <location>
        <begin position="130"/>
        <end position="166"/>
    </location>
</feature>
<feature type="compositionally biased region" description="Low complexity" evidence="1">
    <location>
        <begin position="656"/>
        <end position="671"/>
    </location>
</feature>
<gene>
    <name evidence="3" type="ORF">PoB_002344900</name>
</gene>
<evidence type="ECO:0000313" key="3">
    <source>
        <dbReference type="EMBL" id="GFN96943.1"/>
    </source>
</evidence>
<name>A0AAV3ZNQ3_9GAST</name>
<dbReference type="AlphaFoldDB" id="A0AAV3ZNQ3"/>
<comment type="caution">
    <text evidence="3">The sequence shown here is derived from an EMBL/GenBank/DDBJ whole genome shotgun (WGS) entry which is preliminary data.</text>
</comment>
<dbReference type="GO" id="GO:0016592">
    <property type="term" value="C:mediator complex"/>
    <property type="evidence" value="ECO:0007669"/>
    <property type="project" value="TreeGrafter"/>
</dbReference>
<dbReference type="PANTHER" id="PTHR46007:SF8">
    <property type="entry name" value="C2H2-TYPE DOMAIN-CONTAINING PROTEIN"/>
    <property type="match status" value="1"/>
</dbReference>
<dbReference type="Proteomes" id="UP000735302">
    <property type="component" value="Unassembled WGS sequence"/>
</dbReference>
<keyword evidence="4" id="KW-1185">Reference proteome</keyword>
<feature type="region of interest" description="Disordered" evidence="1">
    <location>
        <begin position="648"/>
        <end position="678"/>
    </location>
</feature>
<dbReference type="InterPro" id="IPR051647">
    <property type="entry name" value="Mediator_comp_sub12"/>
</dbReference>
<feature type="region of interest" description="Disordered" evidence="1">
    <location>
        <begin position="221"/>
        <end position="284"/>
    </location>
</feature>
<evidence type="ECO:0000313" key="4">
    <source>
        <dbReference type="Proteomes" id="UP000735302"/>
    </source>
</evidence>
<dbReference type="GO" id="GO:0003713">
    <property type="term" value="F:transcription coactivator activity"/>
    <property type="evidence" value="ECO:0007669"/>
    <property type="project" value="TreeGrafter"/>
</dbReference>
<dbReference type="GO" id="GO:0045944">
    <property type="term" value="P:positive regulation of transcription by RNA polymerase II"/>
    <property type="evidence" value="ECO:0007669"/>
    <property type="project" value="TreeGrafter"/>
</dbReference>
<feature type="transmembrane region" description="Helical" evidence="2">
    <location>
        <begin position="6"/>
        <end position="29"/>
    </location>
</feature>
<keyword evidence="2" id="KW-0472">Membrane</keyword>
<protein>
    <submittedName>
        <fullName evidence="3">Uncharacterized protein</fullName>
    </submittedName>
</protein>